<sequence length="392" mass="46424">MKKTRNNEILVESSIPEHKAFPNFPTYQGKFNPLFLDGNVMIIDESILKAMIEKSKETLDALNSLKKRTSNIEICHAVSETQSLVFQQIDYMYKYGFISQHHFRYFLRMDNTLQIASENLIETSKIKYGSSSANIIFPSKKVIQRNRNFAHFRNFFKELEDREQRYFCFLTIKELMKYHKTQCIYFRQWSHIPFGDSIFDLLESRLEVRTQYPQGNNQNTPKEKVLGKWIEQKKLFSSIKHSFKGISTTDQILSYCLIEYHQENYGKIASKEGLKYLYPEEIIDYMSIIFQYTEKLKDIEIEVKEIISSKFLGRNCCHICNKPDKNKMYYHQAVLRISKALHSLTNSSPYHNIFHPTPYYLKTQFIVSTCSLQELIVNSIWECKHKELSEDL</sequence>
<proteinExistence type="predicted"/>
<organism evidence="1 3">
    <name type="scientific">Puccinia graminis f. sp. tritici</name>
    <dbReference type="NCBI Taxonomy" id="56615"/>
    <lineage>
        <taxon>Eukaryota</taxon>
        <taxon>Fungi</taxon>
        <taxon>Dikarya</taxon>
        <taxon>Basidiomycota</taxon>
        <taxon>Pucciniomycotina</taxon>
        <taxon>Pucciniomycetes</taxon>
        <taxon>Pucciniales</taxon>
        <taxon>Pucciniaceae</taxon>
        <taxon>Puccinia</taxon>
    </lineage>
</organism>
<dbReference type="EMBL" id="VSWC01000197">
    <property type="protein sequence ID" value="KAA1064470.1"/>
    <property type="molecule type" value="Genomic_DNA"/>
</dbReference>
<reference evidence="3 4" key="1">
    <citation type="submission" date="2019-05" db="EMBL/GenBank/DDBJ databases">
        <title>Emergence of the Ug99 lineage of the wheat stem rust pathogen through somatic hybridization.</title>
        <authorList>
            <person name="Li F."/>
            <person name="Upadhyaya N.M."/>
            <person name="Sperschneider J."/>
            <person name="Matny O."/>
            <person name="Nguyen-Phuc H."/>
            <person name="Mago R."/>
            <person name="Raley C."/>
            <person name="Miller M.E."/>
            <person name="Silverstein K.A.T."/>
            <person name="Henningsen E."/>
            <person name="Hirsch C.D."/>
            <person name="Visser B."/>
            <person name="Pretorius Z.A."/>
            <person name="Steffenson B.J."/>
            <person name="Schwessinger B."/>
            <person name="Dodds P.N."/>
            <person name="Figueroa M."/>
        </authorList>
    </citation>
    <scope>NUCLEOTIDE SEQUENCE [LARGE SCALE GENOMIC DNA]</scope>
    <source>
        <strain evidence="1">21-0</strain>
        <strain evidence="2 4">Ug99</strain>
    </source>
</reference>
<name>A0A5B0LKQ3_PUCGR</name>
<dbReference type="Proteomes" id="UP000325313">
    <property type="component" value="Unassembled WGS sequence"/>
</dbReference>
<dbReference type="OrthoDB" id="2519142at2759"/>
<accession>A0A5B0LKQ3</accession>
<evidence type="ECO:0000313" key="4">
    <source>
        <dbReference type="Proteomes" id="UP000325313"/>
    </source>
</evidence>
<protein>
    <submittedName>
        <fullName evidence="1">Uncharacterized protein</fullName>
    </submittedName>
</protein>
<dbReference type="Proteomes" id="UP000324748">
    <property type="component" value="Unassembled WGS sequence"/>
</dbReference>
<dbReference type="AlphaFoldDB" id="A0A5B0LKQ3"/>
<comment type="caution">
    <text evidence="1">The sequence shown here is derived from an EMBL/GenBank/DDBJ whole genome shotgun (WGS) entry which is preliminary data.</text>
</comment>
<evidence type="ECO:0000313" key="1">
    <source>
        <dbReference type="EMBL" id="KAA1064470.1"/>
    </source>
</evidence>
<evidence type="ECO:0000313" key="3">
    <source>
        <dbReference type="Proteomes" id="UP000324748"/>
    </source>
</evidence>
<keyword evidence="3" id="KW-1185">Reference proteome</keyword>
<gene>
    <name evidence="1" type="ORF">PGT21_004023</name>
    <name evidence="2" type="ORF">PGTUg99_012548</name>
</gene>
<evidence type="ECO:0000313" key="2">
    <source>
        <dbReference type="EMBL" id="KAA1128473.1"/>
    </source>
</evidence>
<dbReference type="EMBL" id="VDEP01000141">
    <property type="protein sequence ID" value="KAA1128473.1"/>
    <property type="molecule type" value="Genomic_DNA"/>
</dbReference>